<dbReference type="SUPFAM" id="SSF52402">
    <property type="entry name" value="Adenine nucleotide alpha hydrolases-like"/>
    <property type="match status" value="2"/>
</dbReference>
<feature type="domain" description="UspA" evidence="4">
    <location>
        <begin position="9"/>
        <end position="147"/>
    </location>
</feature>
<dbReference type="Proteomes" id="UP001597114">
    <property type="component" value="Unassembled WGS sequence"/>
</dbReference>
<keyword evidence="3" id="KW-0067">ATP-binding</keyword>
<gene>
    <name evidence="5" type="ORF">ACFSJD_07165</name>
</gene>
<comment type="similarity">
    <text evidence="1">Belongs to the universal stress protein A family.</text>
</comment>
<dbReference type="PRINTS" id="PR01438">
    <property type="entry name" value="UNVRSLSTRESS"/>
</dbReference>
<dbReference type="Pfam" id="PF00582">
    <property type="entry name" value="Usp"/>
    <property type="match status" value="2"/>
</dbReference>
<keyword evidence="6" id="KW-1185">Reference proteome</keyword>
<keyword evidence="2" id="KW-0547">Nucleotide-binding</keyword>
<organism evidence="5 6">
    <name type="scientific">Pseudonocardia yunnanensis</name>
    <dbReference type="NCBI Taxonomy" id="58107"/>
    <lineage>
        <taxon>Bacteria</taxon>
        <taxon>Bacillati</taxon>
        <taxon>Actinomycetota</taxon>
        <taxon>Actinomycetes</taxon>
        <taxon>Pseudonocardiales</taxon>
        <taxon>Pseudonocardiaceae</taxon>
        <taxon>Pseudonocardia</taxon>
    </lineage>
</organism>
<dbReference type="PANTHER" id="PTHR46268:SF27">
    <property type="entry name" value="UNIVERSAL STRESS PROTEIN RV2623"/>
    <property type="match status" value="1"/>
</dbReference>
<dbReference type="InterPro" id="IPR006016">
    <property type="entry name" value="UspA"/>
</dbReference>
<evidence type="ECO:0000313" key="6">
    <source>
        <dbReference type="Proteomes" id="UP001597114"/>
    </source>
</evidence>
<name>A0ABW4EPA6_9PSEU</name>
<comment type="caution">
    <text evidence="5">The sequence shown here is derived from an EMBL/GenBank/DDBJ whole genome shotgun (WGS) entry which is preliminary data.</text>
</comment>
<dbReference type="Gene3D" id="3.40.50.620">
    <property type="entry name" value="HUPs"/>
    <property type="match status" value="2"/>
</dbReference>
<dbReference type="InterPro" id="IPR014729">
    <property type="entry name" value="Rossmann-like_a/b/a_fold"/>
</dbReference>
<dbReference type="EMBL" id="JBHUCO010000007">
    <property type="protein sequence ID" value="MFD1517258.1"/>
    <property type="molecule type" value="Genomic_DNA"/>
</dbReference>
<sequence>MADGRHHGRTVVVGVDGSENALEAVRWGAAEAARRNVTLRLVTAMAWNQDHVIGRIGLGGDYRDIMLGAARRQLAEAAAVAEEVAAGRPVEQQLVVGFPVPVLREESRRAQMLVLGDRGHGGVSCLLVGSVAVAMAAQAECPVILARREEEPPAAEDGPRPVVVGVDGSQISEAALAFAFGAASARGVPLVAVHAWWDLVMDPGISALLYDWEAVETDEHEVLAERLAGWSEKYPDVRVYRVVTHDRPAHALIEESQQAQLVVVGSRGRGAAAGLLLGSVSHAVLHRAPCSVAVVRPLDEDES</sequence>
<evidence type="ECO:0000256" key="3">
    <source>
        <dbReference type="ARBA" id="ARBA00022840"/>
    </source>
</evidence>
<evidence type="ECO:0000256" key="2">
    <source>
        <dbReference type="ARBA" id="ARBA00022741"/>
    </source>
</evidence>
<evidence type="ECO:0000313" key="5">
    <source>
        <dbReference type="EMBL" id="MFD1517258.1"/>
    </source>
</evidence>
<evidence type="ECO:0000256" key="1">
    <source>
        <dbReference type="ARBA" id="ARBA00008791"/>
    </source>
</evidence>
<dbReference type="PANTHER" id="PTHR46268">
    <property type="entry name" value="STRESS RESPONSE PROTEIN NHAX"/>
    <property type="match status" value="1"/>
</dbReference>
<reference evidence="6" key="1">
    <citation type="journal article" date="2019" name="Int. J. Syst. Evol. Microbiol.">
        <title>The Global Catalogue of Microorganisms (GCM) 10K type strain sequencing project: providing services to taxonomists for standard genome sequencing and annotation.</title>
        <authorList>
            <consortium name="The Broad Institute Genomics Platform"/>
            <consortium name="The Broad Institute Genome Sequencing Center for Infectious Disease"/>
            <person name="Wu L."/>
            <person name="Ma J."/>
        </authorList>
    </citation>
    <scope>NUCLEOTIDE SEQUENCE [LARGE SCALE GENOMIC DNA]</scope>
    <source>
        <strain evidence="6">CCM 7043</strain>
    </source>
</reference>
<dbReference type="InterPro" id="IPR006015">
    <property type="entry name" value="Universal_stress_UspA"/>
</dbReference>
<accession>A0ABW4EPA6</accession>
<protein>
    <submittedName>
        <fullName evidence="5">Universal stress protein</fullName>
    </submittedName>
</protein>
<feature type="domain" description="UspA" evidence="4">
    <location>
        <begin position="160"/>
        <end position="296"/>
    </location>
</feature>
<proteinExistence type="inferred from homology"/>
<dbReference type="RefSeq" id="WP_344719038.1">
    <property type="nucleotide sequence ID" value="NZ_BAAAUS010000002.1"/>
</dbReference>
<evidence type="ECO:0000259" key="4">
    <source>
        <dbReference type="Pfam" id="PF00582"/>
    </source>
</evidence>